<feature type="region of interest" description="Disordered" evidence="1">
    <location>
        <begin position="53"/>
        <end position="74"/>
    </location>
</feature>
<proteinExistence type="predicted"/>
<dbReference type="EMBL" id="JAACJM010000009">
    <property type="protein sequence ID" value="KAF5371156.1"/>
    <property type="molecule type" value="Genomic_DNA"/>
</dbReference>
<evidence type="ECO:0000313" key="3">
    <source>
        <dbReference type="Proteomes" id="UP000559256"/>
    </source>
</evidence>
<evidence type="ECO:0000313" key="2">
    <source>
        <dbReference type="EMBL" id="KAF5371156.1"/>
    </source>
</evidence>
<evidence type="ECO:0000256" key="1">
    <source>
        <dbReference type="SAM" id="MobiDB-lite"/>
    </source>
</evidence>
<dbReference type="AlphaFoldDB" id="A0A8H5GU79"/>
<reference evidence="2 3" key="1">
    <citation type="journal article" date="2020" name="ISME J.">
        <title>Uncovering the hidden diversity of litter-decomposition mechanisms in mushroom-forming fungi.</title>
        <authorList>
            <person name="Floudas D."/>
            <person name="Bentzer J."/>
            <person name="Ahren D."/>
            <person name="Johansson T."/>
            <person name="Persson P."/>
            <person name="Tunlid A."/>
        </authorList>
    </citation>
    <scope>NUCLEOTIDE SEQUENCE [LARGE SCALE GENOMIC DNA]</scope>
    <source>
        <strain evidence="2 3">CBS 291.85</strain>
    </source>
</reference>
<gene>
    <name evidence="2" type="ORF">D9758_004078</name>
</gene>
<dbReference type="Proteomes" id="UP000559256">
    <property type="component" value="Unassembled WGS sequence"/>
</dbReference>
<sequence>MIVDSPMTERRLTIRETGTCPNQPLPQASGVSLSPNLDIPRTVVQSLQYLFRPGSPSSGYTSTPISSTTLPSNV</sequence>
<name>A0A8H5GU79_9AGAR</name>
<protein>
    <submittedName>
        <fullName evidence="2">Uncharacterized protein</fullName>
    </submittedName>
</protein>
<keyword evidence="3" id="KW-1185">Reference proteome</keyword>
<accession>A0A8H5GU79</accession>
<comment type="caution">
    <text evidence="2">The sequence shown here is derived from an EMBL/GenBank/DDBJ whole genome shotgun (WGS) entry which is preliminary data.</text>
</comment>
<organism evidence="2 3">
    <name type="scientific">Tetrapyrgos nigripes</name>
    <dbReference type="NCBI Taxonomy" id="182062"/>
    <lineage>
        <taxon>Eukaryota</taxon>
        <taxon>Fungi</taxon>
        <taxon>Dikarya</taxon>
        <taxon>Basidiomycota</taxon>
        <taxon>Agaricomycotina</taxon>
        <taxon>Agaricomycetes</taxon>
        <taxon>Agaricomycetidae</taxon>
        <taxon>Agaricales</taxon>
        <taxon>Marasmiineae</taxon>
        <taxon>Marasmiaceae</taxon>
        <taxon>Tetrapyrgos</taxon>
    </lineage>
</organism>